<evidence type="ECO:0000313" key="7">
    <source>
        <dbReference type="Proteomes" id="UP000320314"/>
    </source>
</evidence>
<feature type="compositionally biased region" description="Gly residues" evidence="4">
    <location>
        <begin position="89"/>
        <end position="106"/>
    </location>
</feature>
<evidence type="ECO:0000256" key="1">
    <source>
        <dbReference type="ARBA" id="ARBA00023015"/>
    </source>
</evidence>
<evidence type="ECO:0000259" key="5">
    <source>
        <dbReference type="PROSITE" id="PS50943"/>
    </source>
</evidence>
<dbReference type="SUPFAM" id="SSF47413">
    <property type="entry name" value="lambda repressor-like DNA-binding domains"/>
    <property type="match status" value="1"/>
</dbReference>
<dbReference type="RefSeq" id="WP_141168237.1">
    <property type="nucleotide sequence ID" value="NZ_VHLH01000040.1"/>
</dbReference>
<evidence type="ECO:0000256" key="2">
    <source>
        <dbReference type="ARBA" id="ARBA00023125"/>
    </source>
</evidence>
<keyword evidence="2" id="KW-0238">DNA-binding</keyword>
<dbReference type="GO" id="GO:0005829">
    <property type="term" value="C:cytosol"/>
    <property type="evidence" value="ECO:0007669"/>
    <property type="project" value="TreeGrafter"/>
</dbReference>
<dbReference type="InterPro" id="IPR010982">
    <property type="entry name" value="Lambda_DNA-bd_dom_sf"/>
</dbReference>
<protein>
    <submittedName>
        <fullName evidence="6">Helix-turn-helix transcriptional regulator</fullName>
    </submittedName>
</protein>
<dbReference type="SMART" id="SM00530">
    <property type="entry name" value="HTH_XRE"/>
    <property type="match status" value="1"/>
</dbReference>
<dbReference type="Pfam" id="PF01381">
    <property type="entry name" value="HTH_3"/>
    <property type="match status" value="1"/>
</dbReference>
<evidence type="ECO:0000256" key="3">
    <source>
        <dbReference type="ARBA" id="ARBA00023163"/>
    </source>
</evidence>
<dbReference type="Gene3D" id="1.10.260.40">
    <property type="entry name" value="lambda repressor-like DNA-binding domains"/>
    <property type="match status" value="1"/>
</dbReference>
<dbReference type="GO" id="GO:0003677">
    <property type="term" value="F:DNA binding"/>
    <property type="evidence" value="ECO:0007669"/>
    <property type="project" value="UniProtKB-KW"/>
</dbReference>
<feature type="region of interest" description="Disordered" evidence="4">
    <location>
        <begin position="67"/>
        <end position="106"/>
    </location>
</feature>
<dbReference type="InterPro" id="IPR050807">
    <property type="entry name" value="TransReg_Diox_bact_type"/>
</dbReference>
<sequence>MDARTLIGWNLRSLRVARGLSQERLALEAKIDRAYVGRVERGSENVTVATLEAFAGVLAVPVARLFREPEPGAEPPKALKAGRKAKAGGRAGDGGWSGNNGGGRTD</sequence>
<dbReference type="CDD" id="cd00093">
    <property type="entry name" value="HTH_XRE"/>
    <property type="match status" value="1"/>
</dbReference>
<dbReference type="PANTHER" id="PTHR46797">
    <property type="entry name" value="HTH-TYPE TRANSCRIPTIONAL REGULATOR"/>
    <property type="match status" value="1"/>
</dbReference>
<dbReference type="AlphaFoldDB" id="A0A506TZ44"/>
<dbReference type="GO" id="GO:0003700">
    <property type="term" value="F:DNA-binding transcription factor activity"/>
    <property type="evidence" value="ECO:0007669"/>
    <property type="project" value="TreeGrafter"/>
</dbReference>
<keyword evidence="7" id="KW-1185">Reference proteome</keyword>
<name>A0A506TZ44_9HYPH</name>
<dbReference type="PANTHER" id="PTHR46797:SF23">
    <property type="entry name" value="HTH-TYPE TRANSCRIPTIONAL REGULATOR SUTR"/>
    <property type="match status" value="1"/>
</dbReference>
<accession>A0A506TZ44</accession>
<dbReference type="InterPro" id="IPR001387">
    <property type="entry name" value="Cro/C1-type_HTH"/>
</dbReference>
<gene>
    <name evidence="6" type="ORF">FJU11_16795</name>
</gene>
<feature type="domain" description="HTH cro/C1-type" evidence="5">
    <location>
        <begin position="11"/>
        <end position="65"/>
    </location>
</feature>
<dbReference type="PROSITE" id="PS50943">
    <property type="entry name" value="HTH_CROC1"/>
    <property type="match status" value="1"/>
</dbReference>
<proteinExistence type="predicted"/>
<dbReference type="OrthoDB" id="9815697at2"/>
<keyword evidence="3" id="KW-0804">Transcription</keyword>
<evidence type="ECO:0000313" key="6">
    <source>
        <dbReference type="EMBL" id="TPW25995.1"/>
    </source>
</evidence>
<comment type="caution">
    <text evidence="6">The sequence shown here is derived from an EMBL/GenBank/DDBJ whole genome shotgun (WGS) entry which is preliminary data.</text>
</comment>
<organism evidence="6 7">
    <name type="scientific">Pararhizobium mangrovi</name>
    <dbReference type="NCBI Taxonomy" id="2590452"/>
    <lineage>
        <taxon>Bacteria</taxon>
        <taxon>Pseudomonadati</taxon>
        <taxon>Pseudomonadota</taxon>
        <taxon>Alphaproteobacteria</taxon>
        <taxon>Hyphomicrobiales</taxon>
        <taxon>Rhizobiaceae</taxon>
        <taxon>Rhizobium/Agrobacterium group</taxon>
        <taxon>Pararhizobium</taxon>
    </lineage>
</organism>
<dbReference type="EMBL" id="VHLH01000040">
    <property type="protein sequence ID" value="TPW25995.1"/>
    <property type="molecule type" value="Genomic_DNA"/>
</dbReference>
<dbReference type="Proteomes" id="UP000320314">
    <property type="component" value="Unassembled WGS sequence"/>
</dbReference>
<evidence type="ECO:0000256" key="4">
    <source>
        <dbReference type="SAM" id="MobiDB-lite"/>
    </source>
</evidence>
<reference evidence="6 7" key="1">
    <citation type="submission" date="2019-06" db="EMBL/GenBank/DDBJ databases">
        <authorList>
            <person name="Li M."/>
        </authorList>
    </citation>
    <scope>NUCLEOTIDE SEQUENCE [LARGE SCALE GENOMIC DNA]</scope>
    <source>
        <strain evidence="6 7">BGMRC6574</strain>
    </source>
</reference>
<keyword evidence="1" id="KW-0805">Transcription regulation</keyword>